<protein>
    <recommendedName>
        <fullName evidence="2">Coenzyme Q-binding protein COQ10 START domain-containing protein</fullName>
    </recommendedName>
</protein>
<name>A0A6S9HUN1_HETAK</name>
<dbReference type="InterPro" id="IPR005031">
    <property type="entry name" value="COQ10_START"/>
</dbReference>
<dbReference type="InterPro" id="IPR023393">
    <property type="entry name" value="START-like_dom_sf"/>
</dbReference>
<dbReference type="SUPFAM" id="SSF55961">
    <property type="entry name" value="Bet v1-like"/>
    <property type="match status" value="1"/>
</dbReference>
<gene>
    <name evidence="3" type="ORF">HAKA00212_LOCUS7371</name>
</gene>
<evidence type="ECO:0000259" key="2">
    <source>
        <dbReference type="Pfam" id="PF03364"/>
    </source>
</evidence>
<accession>A0A6S9HUN1</accession>
<feature type="region of interest" description="Disordered" evidence="1">
    <location>
        <begin position="37"/>
        <end position="62"/>
    </location>
</feature>
<sequence>MNETAPITRPQCKALLKAFKALLLFFSFFLTVNSFSPTQTQRSLKDGPRTFQNIGHCGRDHHRSERLRLKNSLGQSNNNNEQLATDIQQQQGDRQIPAPANRPDLPELTSDEERQLRAGERIQRQNRVGKKGDGFACVDVRASLETVWATLTDYRRYPGRISTIRDAIVFSSSPQATKAEFMISRFRFPVRAIMRYEPEASRLAFDLDPDCKVPPGVFKSAAGFWFAEPAPGREATHTRVWIAGAVEVNRAVPGFVVDLGAQKALPKSSNWVKPVMEAEERRRQAAARRR</sequence>
<feature type="domain" description="Coenzyme Q-binding protein COQ10 START" evidence="2">
    <location>
        <begin position="140"/>
        <end position="261"/>
    </location>
</feature>
<dbReference type="Gene3D" id="3.30.530.20">
    <property type="match status" value="1"/>
</dbReference>
<organism evidence="3">
    <name type="scientific">Heterosigma akashiwo</name>
    <name type="common">Chromophytic alga</name>
    <name type="synonym">Heterosigma carterae</name>
    <dbReference type="NCBI Taxonomy" id="2829"/>
    <lineage>
        <taxon>Eukaryota</taxon>
        <taxon>Sar</taxon>
        <taxon>Stramenopiles</taxon>
        <taxon>Ochrophyta</taxon>
        <taxon>Raphidophyceae</taxon>
        <taxon>Chattonellales</taxon>
        <taxon>Chattonellaceae</taxon>
        <taxon>Heterosigma</taxon>
    </lineage>
</organism>
<dbReference type="Pfam" id="PF03364">
    <property type="entry name" value="Polyketide_cyc"/>
    <property type="match status" value="1"/>
</dbReference>
<reference evidence="3" key="1">
    <citation type="submission" date="2021-01" db="EMBL/GenBank/DDBJ databases">
        <authorList>
            <person name="Corre E."/>
            <person name="Pelletier E."/>
            <person name="Niang G."/>
            <person name="Scheremetjew M."/>
            <person name="Finn R."/>
            <person name="Kale V."/>
            <person name="Holt S."/>
            <person name="Cochrane G."/>
            <person name="Meng A."/>
            <person name="Brown T."/>
            <person name="Cohen L."/>
        </authorList>
    </citation>
    <scope>NUCLEOTIDE SEQUENCE</scope>
    <source>
        <strain evidence="3">CCMP3107</strain>
    </source>
</reference>
<proteinExistence type="predicted"/>
<feature type="region of interest" description="Disordered" evidence="1">
    <location>
        <begin position="86"/>
        <end position="113"/>
    </location>
</feature>
<evidence type="ECO:0000256" key="1">
    <source>
        <dbReference type="SAM" id="MobiDB-lite"/>
    </source>
</evidence>
<dbReference type="AlphaFoldDB" id="A0A6S9HUN1"/>
<evidence type="ECO:0000313" key="3">
    <source>
        <dbReference type="EMBL" id="CAE0628689.1"/>
    </source>
</evidence>
<dbReference type="EMBL" id="HBIU01015816">
    <property type="protein sequence ID" value="CAE0628689.1"/>
    <property type="molecule type" value="Transcribed_RNA"/>
</dbReference>